<gene>
    <name evidence="2" type="ORF">EAG_15451</name>
</gene>
<dbReference type="GO" id="GO:0006508">
    <property type="term" value="P:proteolysis"/>
    <property type="evidence" value="ECO:0007669"/>
    <property type="project" value="TreeGrafter"/>
</dbReference>
<evidence type="ECO:0000313" key="3">
    <source>
        <dbReference type="Proteomes" id="UP000000311"/>
    </source>
</evidence>
<dbReference type="AlphaFoldDB" id="E2A3L8"/>
<feature type="domain" description="Peptidase M1 membrane alanine aminopeptidase" evidence="1">
    <location>
        <begin position="1"/>
        <end position="60"/>
    </location>
</feature>
<keyword evidence="3" id="KW-1185">Reference proteome</keyword>
<dbReference type="Pfam" id="PF01433">
    <property type="entry name" value="Peptidase_M1"/>
    <property type="match status" value="1"/>
</dbReference>
<dbReference type="Proteomes" id="UP000000311">
    <property type="component" value="Unassembled WGS sequence"/>
</dbReference>
<name>E2A3L8_CAMFO</name>
<evidence type="ECO:0000259" key="1">
    <source>
        <dbReference type="Pfam" id="PF01433"/>
    </source>
</evidence>
<proteinExistence type="predicted"/>
<dbReference type="InterPro" id="IPR050344">
    <property type="entry name" value="Peptidase_M1_aminopeptidases"/>
</dbReference>
<dbReference type="PANTHER" id="PTHR11533">
    <property type="entry name" value="PROTEASE M1 ZINC METALLOPROTEASE"/>
    <property type="match status" value="1"/>
</dbReference>
<organism evidence="3">
    <name type="scientific">Camponotus floridanus</name>
    <name type="common">Florida carpenter ant</name>
    <dbReference type="NCBI Taxonomy" id="104421"/>
    <lineage>
        <taxon>Eukaryota</taxon>
        <taxon>Metazoa</taxon>
        <taxon>Ecdysozoa</taxon>
        <taxon>Arthropoda</taxon>
        <taxon>Hexapoda</taxon>
        <taxon>Insecta</taxon>
        <taxon>Pterygota</taxon>
        <taxon>Neoptera</taxon>
        <taxon>Endopterygota</taxon>
        <taxon>Hymenoptera</taxon>
        <taxon>Apocrita</taxon>
        <taxon>Aculeata</taxon>
        <taxon>Formicoidea</taxon>
        <taxon>Formicidae</taxon>
        <taxon>Formicinae</taxon>
        <taxon>Camponotus</taxon>
    </lineage>
</organism>
<dbReference type="GO" id="GO:0008270">
    <property type="term" value="F:zinc ion binding"/>
    <property type="evidence" value="ECO:0007669"/>
    <property type="project" value="InterPro"/>
</dbReference>
<keyword evidence="2" id="KW-0645">Protease</keyword>
<dbReference type="GO" id="GO:0005737">
    <property type="term" value="C:cytoplasm"/>
    <property type="evidence" value="ECO:0007669"/>
    <property type="project" value="TreeGrafter"/>
</dbReference>
<sequence>IIFREADISYDEELDVIAHKIKIARFVAHEITQKYLGNLFSSSYWLDTWLNEGFTMFFQTYV</sequence>
<reference evidence="2 3" key="1">
    <citation type="journal article" date="2010" name="Science">
        <title>Genomic comparison of the ants Camponotus floridanus and Harpegnathos saltator.</title>
        <authorList>
            <person name="Bonasio R."/>
            <person name="Zhang G."/>
            <person name="Ye C."/>
            <person name="Mutti N.S."/>
            <person name="Fang X."/>
            <person name="Qin N."/>
            <person name="Donahue G."/>
            <person name="Yang P."/>
            <person name="Li Q."/>
            <person name="Li C."/>
            <person name="Zhang P."/>
            <person name="Huang Z."/>
            <person name="Berger S.L."/>
            <person name="Reinberg D."/>
            <person name="Wang J."/>
            <person name="Liebig J."/>
        </authorList>
    </citation>
    <scope>NUCLEOTIDE SEQUENCE [LARGE SCALE GENOMIC DNA]</scope>
    <source>
        <strain evidence="3">C129</strain>
    </source>
</reference>
<dbReference type="InterPro" id="IPR014782">
    <property type="entry name" value="Peptidase_M1_dom"/>
</dbReference>
<feature type="non-terminal residue" evidence="2">
    <location>
        <position position="62"/>
    </location>
</feature>
<dbReference type="GO" id="GO:0005615">
    <property type="term" value="C:extracellular space"/>
    <property type="evidence" value="ECO:0007669"/>
    <property type="project" value="TreeGrafter"/>
</dbReference>
<dbReference type="InterPro" id="IPR027268">
    <property type="entry name" value="Peptidase_M4/M1_CTD_sf"/>
</dbReference>
<dbReference type="PANTHER" id="PTHR11533:SF299">
    <property type="entry name" value="AMINOPEPTIDASE"/>
    <property type="match status" value="1"/>
</dbReference>
<feature type="non-terminal residue" evidence="2">
    <location>
        <position position="1"/>
    </location>
</feature>
<dbReference type="GO" id="GO:0043171">
    <property type="term" value="P:peptide catabolic process"/>
    <property type="evidence" value="ECO:0007669"/>
    <property type="project" value="TreeGrafter"/>
</dbReference>
<evidence type="ECO:0000313" key="2">
    <source>
        <dbReference type="EMBL" id="EFN71973.1"/>
    </source>
</evidence>
<dbReference type="OMA" id="AVSSCWW"/>
<dbReference type="Gene3D" id="1.10.390.10">
    <property type="entry name" value="Neutral Protease Domain 2"/>
    <property type="match status" value="1"/>
</dbReference>
<protein>
    <submittedName>
        <fullName evidence="2">Glutamyl aminopeptidase</fullName>
    </submittedName>
</protein>
<keyword evidence="2" id="KW-0031">Aminopeptidase</keyword>
<dbReference type="InParanoid" id="E2A3L8"/>
<dbReference type="GO" id="GO:0042277">
    <property type="term" value="F:peptide binding"/>
    <property type="evidence" value="ECO:0007669"/>
    <property type="project" value="TreeGrafter"/>
</dbReference>
<dbReference type="SUPFAM" id="SSF55486">
    <property type="entry name" value="Metalloproteases ('zincins'), catalytic domain"/>
    <property type="match status" value="1"/>
</dbReference>
<dbReference type="GO" id="GO:0016020">
    <property type="term" value="C:membrane"/>
    <property type="evidence" value="ECO:0007669"/>
    <property type="project" value="TreeGrafter"/>
</dbReference>
<keyword evidence="2" id="KW-0378">Hydrolase</keyword>
<accession>E2A3L8</accession>
<dbReference type="EMBL" id="GL436452">
    <property type="protein sequence ID" value="EFN71973.1"/>
    <property type="molecule type" value="Genomic_DNA"/>
</dbReference>
<dbReference type="GO" id="GO:0070006">
    <property type="term" value="F:metalloaminopeptidase activity"/>
    <property type="evidence" value="ECO:0007669"/>
    <property type="project" value="TreeGrafter"/>
</dbReference>